<keyword evidence="2" id="KW-1185">Reference proteome</keyword>
<organism evidence="1 2">
    <name type="scientific">Pocillopora damicornis</name>
    <name type="common">Cauliflower coral</name>
    <name type="synonym">Millepora damicornis</name>
    <dbReference type="NCBI Taxonomy" id="46731"/>
    <lineage>
        <taxon>Eukaryota</taxon>
        <taxon>Metazoa</taxon>
        <taxon>Cnidaria</taxon>
        <taxon>Anthozoa</taxon>
        <taxon>Hexacorallia</taxon>
        <taxon>Scleractinia</taxon>
        <taxon>Astrocoeniina</taxon>
        <taxon>Pocilloporidae</taxon>
        <taxon>Pocillopora</taxon>
    </lineage>
</organism>
<dbReference type="AlphaFoldDB" id="A0A3M6TVX7"/>
<protein>
    <submittedName>
        <fullName evidence="1">Uncharacterized protein</fullName>
    </submittedName>
</protein>
<name>A0A3M6TVX7_POCDA</name>
<evidence type="ECO:0000313" key="1">
    <source>
        <dbReference type="EMBL" id="RMX45552.1"/>
    </source>
</evidence>
<reference evidence="1 2" key="1">
    <citation type="journal article" date="2018" name="Sci. Rep.">
        <title>Comparative analysis of the Pocillopora damicornis genome highlights role of immune system in coral evolution.</title>
        <authorList>
            <person name="Cunning R."/>
            <person name="Bay R.A."/>
            <person name="Gillette P."/>
            <person name="Baker A.C."/>
            <person name="Traylor-Knowles N."/>
        </authorList>
    </citation>
    <scope>NUCLEOTIDE SEQUENCE [LARGE SCALE GENOMIC DNA]</scope>
    <source>
        <strain evidence="1">RSMAS</strain>
        <tissue evidence="1">Whole animal</tissue>
    </source>
</reference>
<sequence length="129" mass="14257">MCDNDDTPRKINTPNRTAIGIRRITGERRTVNPIRRIIPVNSISMKIKILTRTAGMKAPKMAPALICCCSPMGLISQLFLFGEGTEKPSGTDSFCVYTPFVNQPTVTMETIAMKTPKSLTMRRALGPKK</sequence>
<dbReference type="EMBL" id="RCHS01002816">
    <property type="protein sequence ID" value="RMX45552.1"/>
    <property type="molecule type" value="Genomic_DNA"/>
</dbReference>
<gene>
    <name evidence="1" type="ORF">pdam_00012944</name>
</gene>
<proteinExistence type="predicted"/>
<accession>A0A3M6TVX7</accession>
<comment type="caution">
    <text evidence="1">The sequence shown here is derived from an EMBL/GenBank/DDBJ whole genome shotgun (WGS) entry which is preliminary data.</text>
</comment>
<dbReference type="Proteomes" id="UP000275408">
    <property type="component" value="Unassembled WGS sequence"/>
</dbReference>
<evidence type="ECO:0000313" key="2">
    <source>
        <dbReference type="Proteomes" id="UP000275408"/>
    </source>
</evidence>